<sequence>MTFVTASPFTSQQPHRASHVLPEPPVQCACIFMCVFCARVPVQNVTRVDCVHRRISMAANLTSSLAHFFLVPLRAAATASSCSWSLLSSMAAINSFALLYKTFSSAMLATFFTSDMKSADSSFFCVSASVERAACSLSSASFQDLTADSSFSFSSLL</sequence>
<dbReference type="AlphaFoldDB" id="A0A7S3LST7"/>
<reference evidence="1" key="1">
    <citation type="submission" date="2021-01" db="EMBL/GenBank/DDBJ databases">
        <authorList>
            <person name="Corre E."/>
            <person name="Pelletier E."/>
            <person name="Niang G."/>
            <person name="Scheremetjew M."/>
            <person name="Finn R."/>
            <person name="Kale V."/>
            <person name="Holt S."/>
            <person name="Cochrane G."/>
            <person name="Meng A."/>
            <person name="Brown T."/>
            <person name="Cohen L."/>
        </authorList>
    </citation>
    <scope>NUCLEOTIDE SEQUENCE</scope>
    <source>
        <strain evidence="1">NIES-2562</strain>
    </source>
</reference>
<protein>
    <submittedName>
        <fullName evidence="1">Uncharacterized protein</fullName>
    </submittedName>
</protein>
<gene>
    <name evidence="1" type="ORF">PBIL07802_LOCUS25138</name>
</gene>
<accession>A0A7S3LST7</accession>
<organism evidence="1">
    <name type="scientific">Palpitomonas bilix</name>
    <dbReference type="NCBI Taxonomy" id="652834"/>
    <lineage>
        <taxon>Eukaryota</taxon>
        <taxon>Eukaryota incertae sedis</taxon>
    </lineage>
</organism>
<dbReference type="EMBL" id="HBIB01038559">
    <property type="protein sequence ID" value="CAE0262842.1"/>
    <property type="molecule type" value="Transcribed_RNA"/>
</dbReference>
<evidence type="ECO:0000313" key="1">
    <source>
        <dbReference type="EMBL" id="CAE0262842.1"/>
    </source>
</evidence>
<proteinExistence type="predicted"/>
<name>A0A7S3LST7_9EUKA</name>